<dbReference type="STRING" id="1776384.GCA_900086585_00938"/>
<dbReference type="RefSeq" id="WP_082907355.1">
    <property type="nucleotide sequence ID" value="NZ_AP025567.1"/>
</dbReference>
<feature type="domain" description="LysM" evidence="1">
    <location>
        <begin position="161"/>
        <end position="222"/>
    </location>
</feature>
<gene>
    <name evidence="2" type="ORF">DW099_11850</name>
</gene>
<dbReference type="Gene3D" id="3.10.350.10">
    <property type="entry name" value="LysM domain"/>
    <property type="match status" value="1"/>
</dbReference>
<sequence>MRIIAKEFNNPSNRLEFSWLPTEIKDNGGNVMFASYNLLDRGEFVRPSGNDLRKISWDGRFPGEARKEEPYLVSDWEAPEDCDDLLRQWASKRKKVKLTIENTNINKFTCYINNYSSTYTGGFGDIEYSIEWIAYKSLSVNVTKRSKTVKKQTKRAKKDYKTHIVKSGDTLWGIAAKYLGKGTRWKEIYKLNKSTIEKAAKAQGFKSSHNGHWIWPKTTLKLPKK</sequence>
<dbReference type="Pfam" id="PF01476">
    <property type="entry name" value="LysM"/>
    <property type="match status" value="1"/>
</dbReference>
<evidence type="ECO:0000259" key="1">
    <source>
        <dbReference type="PROSITE" id="PS51782"/>
    </source>
</evidence>
<dbReference type="SUPFAM" id="SSF54106">
    <property type="entry name" value="LysM domain"/>
    <property type="match status" value="1"/>
</dbReference>
<dbReference type="PANTHER" id="PTHR34700:SF4">
    <property type="entry name" value="PHAGE-LIKE ELEMENT PBSX PROTEIN XKDP"/>
    <property type="match status" value="1"/>
</dbReference>
<organism evidence="2 3">
    <name type="scientific">Emergencia timonensis</name>
    <dbReference type="NCBI Taxonomy" id="1776384"/>
    <lineage>
        <taxon>Bacteria</taxon>
        <taxon>Bacillati</taxon>
        <taxon>Bacillota</taxon>
        <taxon>Clostridia</taxon>
        <taxon>Peptostreptococcales</taxon>
        <taxon>Anaerovoracaceae</taxon>
        <taxon>Emergencia</taxon>
    </lineage>
</organism>
<name>A0A415E1G0_9FIRM</name>
<dbReference type="GeneID" id="83003331"/>
<evidence type="ECO:0000313" key="2">
    <source>
        <dbReference type="EMBL" id="RHJ87384.1"/>
    </source>
</evidence>
<comment type="caution">
    <text evidence="2">The sequence shown here is derived from an EMBL/GenBank/DDBJ whole genome shotgun (WGS) entry which is preliminary data.</text>
</comment>
<dbReference type="InterPro" id="IPR018392">
    <property type="entry name" value="LysM"/>
</dbReference>
<dbReference type="PROSITE" id="PS51782">
    <property type="entry name" value="LYSM"/>
    <property type="match status" value="1"/>
</dbReference>
<dbReference type="InterPro" id="IPR036779">
    <property type="entry name" value="LysM_dom_sf"/>
</dbReference>
<dbReference type="InterPro" id="IPR052196">
    <property type="entry name" value="Bact_Kbp"/>
</dbReference>
<accession>A0A415E1G0</accession>
<proteinExistence type="predicted"/>
<dbReference type="AlphaFoldDB" id="A0A415E1G0"/>
<evidence type="ECO:0000313" key="3">
    <source>
        <dbReference type="Proteomes" id="UP000284841"/>
    </source>
</evidence>
<dbReference type="SMART" id="SM00257">
    <property type="entry name" value="LysM"/>
    <property type="match status" value="1"/>
</dbReference>
<keyword evidence="3" id="KW-1185">Reference proteome</keyword>
<dbReference type="Proteomes" id="UP000284841">
    <property type="component" value="Unassembled WGS sequence"/>
</dbReference>
<dbReference type="CDD" id="cd00118">
    <property type="entry name" value="LysM"/>
    <property type="match status" value="1"/>
</dbReference>
<dbReference type="EMBL" id="QRMS01000003">
    <property type="protein sequence ID" value="RHJ87384.1"/>
    <property type="molecule type" value="Genomic_DNA"/>
</dbReference>
<reference evidence="2 3" key="1">
    <citation type="submission" date="2018-08" db="EMBL/GenBank/DDBJ databases">
        <title>A genome reference for cultivated species of the human gut microbiota.</title>
        <authorList>
            <person name="Zou Y."/>
            <person name="Xue W."/>
            <person name="Luo G."/>
        </authorList>
    </citation>
    <scope>NUCLEOTIDE SEQUENCE [LARGE SCALE GENOMIC DNA]</scope>
    <source>
        <strain evidence="2 3">AM07-24</strain>
    </source>
</reference>
<dbReference type="PANTHER" id="PTHR34700">
    <property type="entry name" value="POTASSIUM BINDING PROTEIN KBP"/>
    <property type="match status" value="1"/>
</dbReference>
<dbReference type="OrthoDB" id="9800780at2"/>
<protein>
    <submittedName>
        <fullName evidence="2">LysM peptidoglycan-binding domain-containing protein</fullName>
    </submittedName>
</protein>